<dbReference type="InterPro" id="IPR029063">
    <property type="entry name" value="SAM-dependent_MTases_sf"/>
</dbReference>
<keyword evidence="5" id="KW-1185">Reference proteome</keyword>
<dbReference type="CDD" id="cd02440">
    <property type="entry name" value="AdoMet_MTases"/>
    <property type="match status" value="1"/>
</dbReference>
<dbReference type="PANTHER" id="PTHR47739:SF1">
    <property type="entry name" value="TRNA1(VAL) (ADENINE(37)-N6)-METHYLTRANSFERASE"/>
    <property type="match status" value="1"/>
</dbReference>
<dbReference type="RefSeq" id="WP_128467000.1">
    <property type="nucleotide sequence ID" value="NZ_CP035108.1"/>
</dbReference>
<dbReference type="PROSITE" id="PS00092">
    <property type="entry name" value="N6_MTASE"/>
    <property type="match status" value="1"/>
</dbReference>
<protein>
    <submittedName>
        <fullName evidence="4">SAM-dependent methyltransferase</fullName>
    </submittedName>
</protein>
<dbReference type="KEGG" id="gtl:EP073_09960"/>
<evidence type="ECO:0000256" key="1">
    <source>
        <dbReference type="ARBA" id="ARBA00022603"/>
    </source>
</evidence>
<proteinExistence type="predicted"/>
<gene>
    <name evidence="4" type="ORF">EP073_09960</name>
</gene>
<dbReference type="AlphaFoldDB" id="A0A3R5XYA8"/>
<dbReference type="OrthoDB" id="9777257at2"/>
<keyword evidence="4" id="KW-0808">Transferase</keyword>
<dbReference type="GO" id="GO:0008757">
    <property type="term" value="F:S-adenosylmethionine-dependent methyltransferase activity"/>
    <property type="evidence" value="ECO:0007669"/>
    <property type="project" value="UniProtKB-ARBA"/>
</dbReference>
<dbReference type="GO" id="GO:0008170">
    <property type="term" value="F:N-methyltransferase activity"/>
    <property type="evidence" value="ECO:0007669"/>
    <property type="project" value="UniProtKB-ARBA"/>
</dbReference>
<dbReference type="SUPFAM" id="SSF53335">
    <property type="entry name" value="S-adenosyl-L-methionine-dependent methyltransferases"/>
    <property type="match status" value="1"/>
</dbReference>
<keyword evidence="1 4" id="KW-0489">Methyltransferase</keyword>
<evidence type="ECO:0000259" key="3">
    <source>
        <dbReference type="Pfam" id="PF05175"/>
    </source>
</evidence>
<dbReference type="Pfam" id="PF05175">
    <property type="entry name" value="MTS"/>
    <property type="match status" value="1"/>
</dbReference>
<dbReference type="InterPro" id="IPR050210">
    <property type="entry name" value="tRNA_Adenine-N(6)_MTase"/>
</dbReference>
<feature type="domain" description="Methyltransferase small" evidence="3">
    <location>
        <begin position="31"/>
        <end position="122"/>
    </location>
</feature>
<organism evidence="4 5">
    <name type="scientific">Geovibrio thiophilus</name>
    <dbReference type="NCBI Taxonomy" id="139438"/>
    <lineage>
        <taxon>Bacteria</taxon>
        <taxon>Pseudomonadati</taxon>
        <taxon>Deferribacterota</taxon>
        <taxon>Deferribacteres</taxon>
        <taxon>Deferribacterales</taxon>
        <taxon>Geovibrionaceae</taxon>
        <taxon>Geovibrio</taxon>
    </lineage>
</organism>
<dbReference type="PANTHER" id="PTHR47739">
    <property type="entry name" value="TRNA1(VAL) (ADENINE(37)-N6)-METHYLTRANSFERASE"/>
    <property type="match status" value="1"/>
</dbReference>
<dbReference type="Proteomes" id="UP000287502">
    <property type="component" value="Chromosome"/>
</dbReference>
<dbReference type="Gene3D" id="3.40.50.150">
    <property type="entry name" value="Vaccinia Virus protein VP39"/>
    <property type="match status" value="1"/>
</dbReference>
<evidence type="ECO:0000313" key="4">
    <source>
        <dbReference type="EMBL" id="QAR33714.1"/>
    </source>
</evidence>
<evidence type="ECO:0000256" key="2">
    <source>
        <dbReference type="ARBA" id="ARBA00022691"/>
    </source>
</evidence>
<keyword evidence="2" id="KW-0949">S-adenosyl-L-methionine</keyword>
<dbReference type="GO" id="GO:0003676">
    <property type="term" value="F:nucleic acid binding"/>
    <property type="evidence" value="ECO:0007669"/>
    <property type="project" value="InterPro"/>
</dbReference>
<accession>A0A3R5XYA8</accession>
<dbReference type="GO" id="GO:0032259">
    <property type="term" value="P:methylation"/>
    <property type="evidence" value="ECO:0007669"/>
    <property type="project" value="UniProtKB-KW"/>
</dbReference>
<sequence length="236" mass="26356">MNKTYDSIVRRDIVICQPKEGFRFSVDAVMLADFVKPSSKAKTIDIGSGSGVIAALLAKVKGCTDIDALELQENMFSCLTETVEINGLEDIVKPVQGDLRIYRPDFHYDAAVCNPPYRKESSGKIPPTLTERTARFNETMTLDDLFGFCKSFLKSGGSLSICIDSDLLADVFVTARKNRLEPKRMRLVHPDGQTVARTALIEFRRDGRAELVTEPPLIMRINGEYTEEMRRITGAL</sequence>
<name>A0A3R5XYA8_9BACT</name>
<reference evidence="4 5" key="1">
    <citation type="submission" date="2019-01" db="EMBL/GenBank/DDBJ databases">
        <title>Geovibrio thiophilus DSM 11263, complete genome.</title>
        <authorList>
            <person name="Spring S."/>
            <person name="Bunk B."/>
            <person name="Sproer C."/>
        </authorList>
    </citation>
    <scope>NUCLEOTIDE SEQUENCE [LARGE SCALE GENOMIC DNA]</scope>
    <source>
        <strain evidence="4 5">DSM 11263</strain>
    </source>
</reference>
<dbReference type="InterPro" id="IPR002052">
    <property type="entry name" value="DNA_methylase_N6_adenine_CS"/>
</dbReference>
<dbReference type="InterPro" id="IPR007848">
    <property type="entry name" value="Small_mtfrase_dom"/>
</dbReference>
<dbReference type="EMBL" id="CP035108">
    <property type="protein sequence ID" value="QAR33714.1"/>
    <property type="molecule type" value="Genomic_DNA"/>
</dbReference>
<evidence type="ECO:0000313" key="5">
    <source>
        <dbReference type="Proteomes" id="UP000287502"/>
    </source>
</evidence>